<comment type="caution">
    <text evidence="2">The sequence shown here is derived from an EMBL/GenBank/DDBJ whole genome shotgun (WGS) entry which is preliminary data.</text>
</comment>
<proteinExistence type="predicted"/>
<evidence type="ECO:0000313" key="2">
    <source>
        <dbReference type="EMBL" id="OGZ79167.1"/>
    </source>
</evidence>
<feature type="compositionally biased region" description="Polar residues" evidence="1">
    <location>
        <begin position="1"/>
        <end position="15"/>
    </location>
</feature>
<name>A0A1G2IX50_9BACT</name>
<gene>
    <name evidence="2" type="ORF">A2358_04210</name>
</gene>
<accession>A0A1G2IX50</accession>
<dbReference type="EMBL" id="MHPJ01000008">
    <property type="protein sequence ID" value="OGZ79167.1"/>
    <property type="molecule type" value="Genomic_DNA"/>
</dbReference>
<evidence type="ECO:0000256" key="1">
    <source>
        <dbReference type="SAM" id="MobiDB-lite"/>
    </source>
</evidence>
<evidence type="ECO:0000313" key="3">
    <source>
        <dbReference type="Proteomes" id="UP000178650"/>
    </source>
</evidence>
<dbReference type="STRING" id="1802223.A2358_04210"/>
<sequence length="222" mass="24870">MTPMSKTLTPSSPVTTRDPKGRKFIEVAESAFNKAGLSEDEAQRVLETGGLKEIIDSFIAEHRHEVPSILKLVANGIKASGSKRFVVNEASLKKANIGWTGENFKEHFLGKVEENITDATLAIHRLEQSALDAPIRKELGSERGVTTLAYFFNLIKKQSNGQKGHLLVNGYANIAYIRDKKNTLWAVRARWLSFYGYWLVDAYSVENPLEWLAGYQILSRDS</sequence>
<dbReference type="Proteomes" id="UP000178650">
    <property type="component" value="Unassembled WGS sequence"/>
</dbReference>
<dbReference type="AlphaFoldDB" id="A0A1G2IX50"/>
<reference evidence="2 3" key="1">
    <citation type="journal article" date="2016" name="Nat. Commun.">
        <title>Thousands of microbial genomes shed light on interconnected biogeochemical processes in an aquifer system.</title>
        <authorList>
            <person name="Anantharaman K."/>
            <person name="Brown C.T."/>
            <person name="Hug L.A."/>
            <person name="Sharon I."/>
            <person name="Castelle C.J."/>
            <person name="Probst A.J."/>
            <person name="Thomas B.C."/>
            <person name="Singh A."/>
            <person name="Wilkins M.J."/>
            <person name="Karaoz U."/>
            <person name="Brodie E.L."/>
            <person name="Williams K.H."/>
            <person name="Hubbard S.S."/>
            <person name="Banfield J.F."/>
        </authorList>
    </citation>
    <scope>NUCLEOTIDE SEQUENCE [LARGE SCALE GENOMIC DNA]</scope>
</reference>
<feature type="region of interest" description="Disordered" evidence="1">
    <location>
        <begin position="1"/>
        <end position="20"/>
    </location>
</feature>
<organism evidence="2 3">
    <name type="scientific">Candidatus Staskawiczbacteria bacterium RIFOXYB1_FULL_37_44</name>
    <dbReference type="NCBI Taxonomy" id="1802223"/>
    <lineage>
        <taxon>Bacteria</taxon>
        <taxon>Candidatus Staskawicziibacteriota</taxon>
    </lineage>
</organism>
<protein>
    <submittedName>
        <fullName evidence="2">Uncharacterized protein</fullName>
    </submittedName>
</protein>